<evidence type="ECO:0000256" key="6">
    <source>
        <dbReference type="ARBA" id="ARBA00022833"/>
    </source>
</evidence>
<keyword evidence="7" id="KW-0963">Cytoplasm</keyword>
<dbReference type="HAMAP" id="MF_00009">
    <property type="entry name" value="Endoribonucl_YbeY"/>
    <property type="match status" value="1"/>
</dbReference>
<dbReference type="GO" id="GO:0004521">
    <property type="term" value="F:RNA endonuclease activity"/>
    <property type="evidence" value="ECO:0007669"/>
    <property type="project" value="UniProtKB-UniRule"/>
</dbReference>
<dbReference type="AlphaFoldDB" id="A0A1F6XLJ2"/>
<dbReference type="SUPFAM" id="SSF55486">
    <property type="entry name" value="Metalloproteases ('zincins'), catalytic domain"/>
    <property type="match status" value="1"/>
</dbReference>
<keyword evidence="2 7" id="KW-0540">Nuclease</keyword>
<feature type="binding site" evidence="7">
    <location>
        <position position="97"/>
    </location>
    <ligand>
        <name>Zn(2+)</name>
        <dbReference type="ChEBI" id="CHEBI:29105"/>
        <note>catalytic</note>
    </ligand>
</feature>
<comment type="similarity">
    <text evidence="1 7">Belongs to the endoribonuclease YbeY family.</text>
</comment>
<dbReference type="GO" id="GO:0005737">
    <property type="term" value="C:cytoplasm"/>
    <property type="evidence" value="ECO:0007669"/>
    <property type="project" value="UniProtKB-SubCell"/>
</dbReference>
<evidence type="ECO:0000256" key="1">
    <source>
        <dbReference type="ARBA" id="ARBA00010875"/>
    </source>
</evidence>
<evidence type="ECO:0000313" key="9">
    <source>
        <dbReference type="Proteomes" id="UP000176629"/>
    </source>
</evidence>
<evidence type="ECO:0000313" key="8">
    <source>
        <dbReference type="EMBL" id="OGI94868.1"/>
    </source>
</evidence>
<dbReference type="STRING" id="1801773.A3A03_00965"/>
<reference evidence="8 9" key="1">
    <citation type="journal article" date="2016" name="Nat. Commun.">
        <title>Thousands of microbial genomes shed light on interconnected biogeochemical processes in an aquifer system.</title>
        <authorList>
            <person name="Anantharaman K."/>
            <person name="Brown C.T."/>
            <person name="Hug L.A."/>
            <person name="Sharon I."/>
            <person name="Castelle C.J."/>
            <person name="Probst A.J."/>
            <person name="Thomas B.C."/>
            <person name="Singh A."/>
            <person name="Wilkins M.J."/>
            <person name="Karaoz U."/>
            <person name="Brodie E.L."/>
            <person name="Williams K.H."/>
            <person name="Hubbard S.S."/>
            <person name="Banfield J.F."/>
        </authorList>
    </citation>
    <scope>NUCLEOTIDE SEQUENCE [LARGE SCALE GENOMIC DNA]</scope>
</reference>
<organism evidence="8 9">
    <name type="scientific">Candidatus Nomurabacteria bacterium RIFCSPLOWO2_01_FULL_40_18</name>
    <dbReference type="NCBI Taxonomy" id="1801773"/>
    <lineage>
        <taxon>Bacteria</taxon>
        <taxon>Candidatus Nomuraibacteriota</taxon>
    </lineage>
</organism>
<keyword evidence="7" id="KW-0690">Ribosome biogenesis</keyword>
<dbReference type="Pfam" id="PF02130">
    <property type="entry name" value="YbeY"/>
    <property type="match status" value="1"/>
</dbReference>
<evidence type="ECO:0000256" key="4">
    <source>
        <dbReference type="ARBA" id="ARBA00022759"/>
    </source>
</evidence>
<dbReference type="GO" id="GO:0004222">
    <property type="term" value="F:metalloendopeptidase activity"/>
    <property type="evidence" value="ECO:0007669"/>
    <property type="project" value="InterPro"/>
</dbReference>
<dbReference type="GO" id="GO:0008270">
    <property type="term" value="F:zinc ion binding"/>
    <property type="evidence" value="ECO:0007669"/>
    <property type="project" value="UniProtKB-UniRule"/>
</dbReference>
<evidence type="ECO:0000256" key="5">
    <source>
        <dbReference type="ARBA" id="ARBA00022801"/>
    </source>
</evidence>
<dbReference type="InterPro" id="IPR023091">
    <property type="entry name" value="MetalPrtase_cat_dom_sf_prd"/>
</dbReference>
<protein>
    <recommendedName>
        <fullName evidence="7">Endoribonuclease YbeY</fullName>
        <ecNumber evidence="7">3.1.-.-</ecNumber>
    </recommendedName>
</protein>
<keyword evidence="4 7" id="KW-0255">Endonuclease</keyword>
<gene>
    <name evidence="7" type="primary">ybeY</name>
    <name evidence="8" type="ORF">A3A03_00965</name>
</gene>
<comment type="caution">
    <text evidence="8">The sequence shown here is derived from an EMBL/GenBank/DDBJ whole genome shotgun (WGS) entry which is preliminary data.</text>
</comment>
<keyword evidence="3 7" id="KW-0479">Metal-binding</keyword>
<keyword evidence="5 7" id="KW-0378">Hydrolase</keyword>
<evidence type="ECO:0000256" key="2">
    <source>
        <dbReference type="ARBA" id="ARBA00022722"/>
    </source>
</evidence>
<proteinExistence type="inferred from homology"/>
<keyword evidence="7" id="KW-0698">rRNA processing</keyword>
<sequence length="117" mass="13779">MRFTDQIESLKKEILGKDYSLSLAYVSENKSREINKKYRNKDKSTNVLSFALRSNEGELILCKSLIKKETKSLEKNFEEWLGFLVIHGMLHLKGLKHGPRMEKLEKKYLSRTKFLIK</sequence>
<dbReference type="Proteomes" id="UP000176629">
    <property type="component" value="Unassembled WGS sequence"/>
</dbReference>
<accession>A0A1F6XLJ2</accession>
<dbReference type="InterPro" id="IPR002036">
    <property type="entry name" value="YbeY"/>
</dbReference>
<feature type="binding site" evidence="7">
    <location>
        <position position="87"/>
    </location>
    <ligand>
        <name>Zn(2+)</name>
        <dbReference type="ChEBI" id="CHEBI:29105"/>
        <note>catalytic</note>
    </ligand>
</feature>
<name>A0A1F6XLJ2_9BACT</name>
<comment type="cofactor">
    <cofactor evidence="7">
        <name>Zn(2+)</name>
        <dbReference type="ChEBI" id="CHEBI:29105"/>
    </cofactor>
    <text evidence="7">Binds 1 zinc ion.</text>
</comment>
<dbReference type="GO" id="GO:0006364">
    <property type="term" value="P:rRNA processing"/>
    <property type="evidence" value="ECO:0007669"/>
    <property type="project" value="UniProtKB-UniRule"/>
</dbReference>
<comment type="function">
    <text evidence="7">Single strand-specific metallo-endoribonuclease involved in late-stage 70S ribosome quality control and in maturation of the 3' terminus of the 16S rRNA.</text>
</comment>
<dbReference type="EC" id="3.1.-.-" evidence="7"/>
<keyword evidence="6 7" id="KW-0862">Zinc</keyword>
<evidence type="ECO:0000256" key="7">
    <source>
        <dbReference type="HAMAP-Rule" id="MF_00009"/>
    </source>
</evidence>
<evidence type="ECO:0000256" key="3">
    <source>
        <dbReference type="ARBA" id="ARBA00022723"/>
    </source>
</evidence>
<dbReference type="Gene3D" id="3.40.390.30">
    <property type="entry name" value="Metalloproteases ('zincins'), catalytic domain"/>
    <property type="match status" value="1"/>
</dbReference>
<dbReference type="EMBL" id="MFUX01000005">
    <property type="protein sequence ID" value="OGI94868.1"/>
    <property type="molecule type" value="Genomic_DNA"/>
</dbReference>
<comment type="subcellular location">
    <subcellularLocation>
        <location evidence="7">Cytoplasm</location>
    </subcellularLocation>
</comment>
<feature type="binding site" evidence="7">
    <location>
        <position position="91"/>
    </location>
    <ligand>
        <name>Zn(2+)</name>
        <dbReference type="ChEBI" id="CHEBI:29105"/>
        <note>catalytic</note>
    </ligand>
</feature>
<dbReference type="NCBIfam" id="TIGR00043">
    <property type="entry name" value="rRNA maturation RNase YbeY"/>
    <property type="match status" value="1"/>
</dbReference>